<dbReference type="AlphaFoldDB" id="A0A060NPN1"/>
<dbReference type="InterPro" id="IPR029061">
    <property type="entry name" value="THDP-binding"/>
</dbReference>
<dbReference type="NCBIfam" id="TIGR00239">
    <property type="entry name" value="2oxo_dh_E1"/>
    <property type="match status" value="1"/>
</dbReference>
<dbReference type="Pfam" id="PF00676">
    <property type="entry name" value="E1_dh"/>
    <property type="match status" value="1"/>
</dbReference>
<dbReference type="OrthoDB" id="9759785at2"/>
<dbReference type="NCBIfam" id="NF008907">
    <property type="entry name" value="PRK12270.1"/>
    <property type="match status" value="1"/>
</dbReference>
<dbReference type="InterPro" id="IPR001017">
    <property type="entry name" value="DH_E1"/>
</dbReference>
<dbReference type="Proteomes" id="UP000067461">
    <property type="component" value="Chromosome"/>
</dbReference>
<dbReference type="KEGG" id="cbaa:SRAA_0980"/>
<dbReference type="STRING" id="1458425.SRAA_0980"/>
<dbReference type="InterPro" id="IPR011603">
    <property type="entry name" value="2oxoglutarate_DH_E1"/>
</dbReference>
<dbReference type="Gene3D" id="3.40.50.12470">
    <property type="match status" value="1"/>
</dbReference>
<dbReference type="GO" id="GO:0030976">
    <property type="term" value="F:thiamine pyrophosphate binding"/>
    <property type="evidence" value="ECO:0007669"/>
    <property type="project" value="InterPro"/>
</dbReference>
<comment type="similarity">
    <text evidence="3">Belongs to the alpha-ketoglutarate dehydrogenase family.</text>
</comment>
<dbReference type="GO" id="GO:0006099">
    <property type="term" value="P:tricarboxylic acid cycle"/>
    <property type="evidence" value="ECO:0007669"/>
    <property type="project" value="TreeGrafter"/>
</dbReference>
<keyword evidence="7" id="KW-0786">Thiamine pyrophosphate</keyword>
<protein>
    <recommendedName>
        <fullName evidence="5">2-oxoglutarate dehydrogenase E1 component</fullName>
        <ecNumber evidence="4">1.2.4.2</ecNumber>
    </recommendedName>
    <alternativeName>
        <fullName evidence="8">Alpha-ketoglutarate dehydrogenase</fullName>
    </alternativeName>
</protein>
<dbReference type="Pfam" id="PF16078">
    <property type="entry name" value="2-oxogl_dehyd_N"/>
    <property type="match status" value="1"/>
</dbReference>
<dbReference type="Pfam" id="PF16870">
    <property type="entry name" value="OxoGdeHyase_C"/>
    <property type="match status" value="1"/>
</dbReference>
<comment type="cofactor">
    <cofactor evidence="1">
        <name>thiamine diphosphate</name>
        <dbReference type="ChEBI" id="CHEBI:58937"/>
    </cofactor>
</comment>
<keyword evidence="6" id="KW-0560">Oxidoreductase</keyword>
<evidence type="ECO:0000256" key="3">
    <source>
        <dbReference type="ARBA" id="ARBA00006936"/>
    </source>
</evidence>
<dbReference type="FunFam" id="1.10.287.1150:FF:000004">
    <property type="entry name" value="2-oxoglutarate dehydrogenase E1 component"/>
    <property type="match status" value="1"/>
</dbReference>
<dbReference type="CDD" id="cd02016">
    <property type="entry name" value="TPP_E1_OGDC_like"/>
    <property type="match status" value="1"/>
</dbReference>
<gene>
    <name evidence="10" type="primary">sucA</name>
    <name evidence="10" type="ORF">SRAA_0980</name>
</gene>
<dbReference type="Gene3D" id="3.40.50.11610">
    <property type="entry name" value="Multifunctional 2-oxoglutarate metabolism enzyme, C-terminal domain"/>
    <property type="match status" value="1"/>
</dbReference>
<dbReference type="PANTHER" id="PTHR23152">
    <property type="entry name" value="2-OXOGLUTARATE DEHYDROGENASE"/>
    <property type="match status" value="1"/>
</dbReference>
<evidence type="ECO:0000256" key="1">
    <source>
        <dbReference type="ARBA" id="ARBA00001964"/>
    </source>
</evidence>
<evidence type="ECO:0000256" key="5">
    <source>
        <dbReference type="ARBA" id="ARBA00013321"/>
    </source>
</evidence>
<dbReference type="Gene3D" id="3.40.50.970">
    <property type="match status" value="1"/>
</dbReference>
<dbReference type="PIRSF" id="PIRSF000157">
    <property type="entry name" value="Oxoglu_dh_E1"/>
    <property type="match status" value="1"/>
</dbReference>
<evidence type="ECO:0000259" key="9">
    <source>
        <dbReference type="SMART" id="SM00861"/>
    </source>
</evidence>
<evidence type="ECO:0000256" key="2">
    <source>
        <dbReference type="ARBA" id="ARBA00003906"/>
    </source>
</evidence>
<proteinExistence type="inferred from homology"/>
<name>A0A060NPN1_9BURK</name>
<keyword evidence="11" id="KW-1185">Reference proteome</keyword>
<dbReference type="EC" id="1.2.4.2" evidence="4"/>
<dbReference type="NCBIfam" id="NF006914">
    <property type="entry name" value="PRK09404.1"/>
    <property type="match status" value="1"/>
</dbReference>
<dbReference type="PANTHER" id="PTHR23152:SF4">
    <property type="entry name" value="2-OXOADIPATE DEHYDROGENASE COMPLEX COMPONENT E1"/>
    <property type="match status" value="1"/>
</dbReference>
<dbReference type="InterPro" id="IPR031717">
    <property type="entry name" value="ODO-1/KGD_C"/>
</dbReference>
<evidence type="ECO:0000256" key="7">
    <source>
        <dbReference type="ARBA" id="ARBA00023052"/>
    </source>
</evidence>
<dbReference type="GO" id="GO:0004591">
    <property type="term" value="F:oxoglutarate dehydrogenase (succinyl-transferring) activity"/>
    <property type="evidence" value="ECO:0007669"/>
    <property type="project" value="UniProtKB-EC"/>
</dbReference>
<accession>A0A060NPN1</accession>
<dbReference type="GO" id="GO:0005829">
    <property type="term" value="C:cytosol"/>
    <property type="evidence" value="ECO:0007669"/>
    <property type="project" value="TreeGrafter"/>
</dbReference>
<dbReference type="EMBL" id="AP014568">
    <property type="protein sequence ID" value="BAO80834.1"/>
    <property type="molecule type" value="Genomic_DNA"/>
</dbReference>
<dbReference type="Pfam" id="PF02779">
    <property type="entry name" value="Transket_pyr"/>
    <property type="match status" value="1"/>
</dbReference>
<dbReference type="Gene3D" id="1.10.287.1150">
    <property type="entry name" value="TPP helical domain"/>
    <property type="match status" value="1"/>
</dbReference>
<dbReference type="HOGENOM" id="CLU_004709_1_0_4"/>
<dbReference type="InterPro" id="IPR032106">
    <property type="entry name" value="2-oxogl_dehyd_N"/>
</dbReference>
<dbReference type="SUPFAM" id="SSF52518">
    <property type="entry name" value="Thiamin diphosphate-binding fold (THDP-binding)"/>
    <property type="match status" value="2"/>
</dbReference>
<evidence type="ECO:0000256" key="4">
    <source>
        <dbReference type="ARBA" id="ARBA00012280"/>
    </source>
</evidence>
<evidence type="ECO:0000256" key="6">
    <source>
        <dbReference type="ARBA" id="ARBA00023002"/>
    </source>
</evidence>
<evidence type="ECO:0000313" key="10">
    <source>
        <dbReference type="EMBL" id="BAO80834.1"/>
    </source>
</evidence>
<feature type="domain" description="Transketolase-like pyrimidine-binding" evidence="9">
    <location>
        <begin position="603"/>
        <end position="800"/>
    </location>
</feature>
<dbReference type="InterPro" id="IPR005475">
    <property type="entry name" value="Transketolase-like_Pyr-bd"/>
</dbReference>
<dbReference type="GO" id="GO:0045252">
    <property type="term" value="C:oxoglutarate dehydrogenase complex"/>
    <property type="evidence" value="ECO:0007669"/>
    <property type="project" value="TreeGrafter"/>
</dbReference>
<dbReference type="SMART" id="SM00861">
    <property type="entry name" value="Transket_pyr"/>
    <property type="match status" value="1"/>
</dbReference>
<comment type="function">
    <text evidence="2">E1 component of the 2-oxoglutarate dehydrogenase (OGDH) complex which catalyzes the decarboxylation of 2-oxoglutarate, the first step in the conversion of 2-oxoglutarate to succinyl-CoA and CO(2).</text>
</comment>
<evidence type="ECO:0000256" key="8">
    <source>
        <dbReference type="ARBA" id="ARBA00030680"/>
    </source>
</evidence>
<reference evidence="10 11" key="1">
    <citation type="journal article" date="2014" name="Nat. Commun.">
        <title>Physiological and genomic features of highly alkaliphilic hydrogen-utilizing Betaproteobacteria from a continental serpentinizing site.</title>
        <authorList>
            <person name="Suzuki S."/>
            <person name="Kuenen J.G."/>
            <person name="Schipper K."/>
            <person name="van der Velde S."/>
            <person name="Ishii S."/>
            <person name="Wu A."/>
            <person name="Sorokin D.Y."/>
            <person name="Tenney A."/>
            <person name="Meng X.Y."/>
            <person name="Morrill P.L."/>
            <person name="Kamagata Y."/>
            <person name="Muyzer G."/>
            <person name="Nealson K.H."/>
        </authorList>
    </citation>
    <scope>NUCLEOTIDE SEQUENCE [LARGE SCALE GENOMIC DNA]</scope>
    <source>
        <strain evidence="10 11">A1</strain>
    </source>
</reference>
<sequence length="959" mass="106628">MNQTSGVYQAYQGNSYLFGGNAPYVEEMYENYLADPTSVPDSWRGYFDALQHVPALDGTDARDVPHLPVINAFAERAKQGVTQVVVASAANPELARKQVFSQQLIAAYRNVGQRWADLDPLKRAEREAIPDLDPAFYGFTDADQETVFSTNNTFFRRETMPLRELLNALRETYCGSIGAEFMYLTDQTQKRWWQERLEGIRSKPNFSVAEKKHILDRLTAAEGLERFLHTKYVGQKRFSLEGGESFIVAIDRVIQQAGAKGVQEIVIGMAHRGRLNVLVNTLGKMPKDLFAEFDHTAPEDLPAGDVKYHQGFSSDVSTPGGPVHLSLAFNPSHLEIVNPVVEGSVRARMDRRGDTKGQQVLPILVHGDAAIAGQGVVQETLALAQTRGYSTGGTVHIVINNQIGFTTSDPRDARSTLYCTDIVKMIEAPVLHVNGDDPEAVALAAQLAIEYRMTFSKDVVIDIVCFRKLGHNEQDTPSLTQPLMYKKIAQHPGTRKLYADKLATQGLGETLGDDMFKAYRAALDEGRHTVDPVLTNFKSKFAVDWAPFLGKKWSDAADTAIPLSEWKRLAERITTLPASVTPHQLVKKVYADRADMGRGELNVDWGMGEHMAFASLVASGYAVRLSGEDCGRGTFTHRHAVIHDQNREKWDVGTYIPLQNVADNQAPFVVIDSILSEEAVLGFEYGYASNDPNTLVIWEAQFGDFVNGAQVVIDQFIASGEVKWGRVNGITLMLPHGYEGQGPEHSSARVERFLQLAADTNMQLVQPTTASQIFHVLRRQMVRPLRKPLVIFTPKSLLRNKDATSPLSEFTKGGFQTVIPEHSTEVHKHASAVKRVVACSGKVYYDLVKKREEKGAHDVAIIRVEQLYPFPHKAFATELKRYPNATEIVWCQDEPQNQGAWFFVQHNIHDNMLEGQRLGYAGRAASASPAVGYAHLHQDQQKTLIEAAFGKLKGFILSK</sequence>
<organism evidence="10 11">
    <name type="scientific">Serpentinimonas raichei</name>
    <dbReference type="NCBI Taxonomy" id="1458425"/>
    <lineage>
        <taxon>Bacteria</taxon>
        <taxon>Pseudomonadati</taxon>
        <taxon>Pseudomonadota</taxon>
        <taxon>Betaproteobacteria</taxon>
        <taxon>Burkholderiales</taxon>
        <taxon>Comamonadaceae</taxon>
        <taxon>Serpentinimonas</taxon>
    </lineage>
</organism>
<dbReference type="RefSeq" id="WP_045531268.1">
    <property type="nucleotide sequence ID" value="NZ_AP014568.1"/>
</dbReference>
<evidence type="ECO:0000313" key="11">
    <source>
        <dbReference type="Proteomes" id="UP000067461"/>
    </source>
</evidence>
<dbReference type="InterPro" id="IPR042179">
    <property type="entry name" value="KGD_C_sf"/>
</dbReference>